<reference evidence="3" key="1">
    <citation type="submission" date="2017-07" db="EMBL/GenBank/DDBJ databases">
        <authorList>
            <person name="Varghese N."/>
            <person name="Submissions S."/>
        </authorList>
    </citation>
    <scope>NUCLEOTIDE SEQUENCE [LARGE SCALE GENOMIC DNA]</scope>
    <source>
        <strain evidence="3">NLAE-zl-C134</strain>
    </source>
</reference>
<dbReference type="EMBL" id="UHJJ01000021">
    <property type="protein sequence ID" value="SUQ16075.1"/>
    <property type="molecule type" value="Genomic_DNA"/>
</dbReference>
<keyword evidence="3" id="KW-1185">Reference proteome</keyword>
<proteinExistence type="predicted"/>
<name>A0A315ZPL5_9FIRM</name>
<keyword evidence="1" id="KW-1133">Transmembrane helix</keyword>
<dbReference type="RefSeq" id="WP_109714479.1">
    <property type="nucleotide sequence ID" value="NZ_QGDS01000021.1"/>
</dbReference>
<organism evidence="2 3">
    <name type="scientific">Faecalicatena contorta</name>
    <dbReference type="NCBI Taxonomy" id="39482"/>
    <lineage>
        <taxon>Bacteria</taxon>
        <taxon>Bacillati</taxon>
        <taxon>Bacillota</taxon>
        <taxon>Clostridia</taxon>
        <taxon>Lachnospirales</taxon>
        <taxon>Lachnospiraceae</taxon>
        <taxon>Faecalicatena</taxon>
    </lineage>
</organism>
<gene>
    <name evidence="2" type="ORF">SAMN05216529_1219</name>
</gene>
<protein>
    <submittedName>
        <fullName evidence="2">Uncharacterized protein</fullName>
    </submittedName>
</protein>
<sequence>MLIDKFKKDNGPVLDEKTAGQMLENIFDACEIEPNSVPLSVLTSYSNYRRERFLLQRLLLAIIMLCFCLVPLLFITPDIQLNPQDSSPKGKPSYELVVNSLIPVSRITATVDGNHVPVYEVGDKTYSVEPVSNGTMTVTVTLKNRQFASESLNVTGADTSSPIVLSDRMEGDLVYLYISDPDSGVDYEGISAIDIDGKEIQPASYDESENYVVFEHPEKSLNIYIPDKVGNTLHLILTVKE</sequence>
<accession>A0A315ZPL5</accession>
<keyword evidence="1" id="KW-0472">Membrane</keyword>
<dbReference type="Proteomes" id="UP000254051">
    <property type="component" value="Unassembled WGS sequence"/>
</dbReference>
<evidence type="ECO:0000313" key="2">
    <source>
        <dbReference type="EMBL" id="SUQ16075.1"/>
    </source>
</evidence>
<dbReference type="AlphaFoldDB" id="A0A315ZPL5"/>
<feature type="transmembrane region" description="Helical" evidence="1">
    <location>
        <begin position="58"/>
        <end position="76"/>
    </location>
</feature>
<evidence type="ECO:0000256" key="1">
    <source>
        <dbReference type="SAM" id="Phobius"/>
    </source>
</evidence>
<evidence type="ECO:0000313" key="3">
    <source>
        <dbReference type="Proteomes" id="UP000254051"/>
    </source>
</evidence>
<keyword evidence="1" id="KW-0812">Transmembrane</keyword>
<dbReference type="OrthoDB" id="2064667at2"/>